<evidence type="ECO:0000256" key="4">
    <source>
        <dbReference type="ARBA" id="ARBA00023163"/>
    </source>
</evidence>
<dbReference type="Pfam" id="PF02362">
    <property type="entry name" value="B3"/>
    <property type="match status" value="1"/>
</dbReference>
<proteinExistence type="predicted"/>
<dbReference type="CDD" id="cd10017">
    <property type="entry name" value="B3_DNA"/>
    <property type="match status" value="1"/>
</dbReference>
<keyword evidence="9" id="KW-1185">Reference proteome</keyword>
<dbReference type="InParanoid" id="A0A2P5FY12"/>
<dbReference type="PANTHER" id="PTHR31920:SF108">
    <property type="entry name" value="B3 DOMAIN-CONTAINING TRANSCRIPTION FACTOR VRN1-LIKE"/>
    <property type="match status" value="1"/>
</dbReference>
<comment type="caution">
    <text evidence="8">The sequence shown here is derived from an EMBL/GenBank/DDBJ whole genome shotgun (WGS) entry which is preliminary data.</text>
</comment>
<accession>A0A2P5FY12</accession>
<dbReference type="PROSITE" id="PS50863">
    <property type="entry name" value="B3"/>
    <property type="match status" value="1"/>
</dbReference>
<dbReference type="InterPro" id="IPR003340">
    <property type="entry name" value="B3_DNA-bd"/>
</dbReference>
<organism evidence="8 9">
    <name type="scientific">Trema orientale</name>
    <name type="common">Charcoal tree</name>
    <name type="synonym">Celtis orientalis</name>
    <dbReference type="NCBI Taxonomy" id="63057"/>
    <lineage>
        <taxon>Eukaryota</taxon>
        <taxon>Viridiplantae</taxon>
        <taxon>Streptophyta</taxon>
        <taxon>Embryophyta</taxon>
        <taxon>Tracheophyta</taxon>
        <taxon>Spermatophyta</taxon>
        <taxon>Magnoliopsida</taxon>
        <taxon>eudicotyledons</taxon>
        <taxon>Gunneridae</taxon>
        <taxon>Pentapetalae</taxon>
        <taxon>rosids</taxon>
        <taxon>fabids</taxon>
        <taxon>Rosales</taxon>
        <taxon>Cannabaceae</taxon>
        <taxon>Trema</taxon>
    </lineage>
</organism>
<evidence type="ECO:0000313" key="8">
    <source>
        <dbReference type="EMBL" id="POO02683.1"/>
    </source>
</evidence>
<feature type="compositionally biased region" description="Basic and acidic residues" evidence="6">
    <location>
        <begin position="211"/>
        <end position="225"/>
    </location>
</feature>
<evidence type="ECO:0000259" key="7">
    <source>
        <dbReference type="PROSITE" id="PS50863"/>
    </source>
</evidence>
<keyword evidence="4" id="KW-0804">Transcription</keyword>
<dbReference type="FunCoup" id="A0A2P5FY12">
    <property type="interactions" value="85"/>
</dbReference>
<dbReference type="GO" id="GO:0005634">
    <property type="term" value="C:nucleus"/>
    <property type="evidence" value="ECO:0007669"/>
    <property type="project" value="UniProtKB-SubCell"/>
</dbReference>
<dbReference type="InterPro" id="IPR050655">
    <property type="entry name" value="Plant_B3_domain"/>
</dbReference>
<comment type="subcellular location">
    <subcellularLocation>
        <location evidence="1">Nucleus</location>
    </subcellularLocation>
</comment>
<dbReference type="OrthoDB" id="1150229at2759"/>
<dbReference type="GO" id="GO:0003677">
    <property type="term" value="F:DNA binding"/>
    <property type="evidence" value="ECO:0007669"/>
    <property type="project" value="UniProtKB-KW"/>
</dbReference>
<dbReference type="STRING" id="63057.A0A2P5FY12"/>
<feature type="compositionally biased region" description="Polar residues" evidence="6">
    <location>
        <begin position="177"/>
        <end position="189"/>
    </location>
</feature>
<evidence type="ECO:0000256" key="3">
    <source>
        <dbReference type="ARBA" id="ARBA00023125"/>
    </source>
</evidence>
<dbReference type="EMBL" id="JXTC01000004">
    <property type="protein sequence ID" value="POO02683.1"/>
    <property type="molecule type" value="Genomic_DNA"/>
</dbReference>
<evidence type="ECO:0000256" key="5">
    <source>
        <dbReference type="ARBA" id="ARBA00023242"/>
    </source>
</evidence>
<sequence>MSCGPQGDRSQTKYSSGTPHFFTIILEETLQENKLRIPQKFVRKYGETLSNSVFVKLPCGSKWKMKLTEQDKKIWFEKGWPDFAKHYALKRGSMLTFRYEGNSEFQAVIFDTSTVEIDYPSIPVVFDKSDIDLELRDPKEEVVEDDSIEILANLSPCPKAREKSPLPCSQPHKRIRTSPTDKTQSNSAGPSECLRENSRSKGNLQSSKAEIIGKPDSPSKIDRDKFTTRSQKTDEILVRMRTQVYRSEKVAVLQKAFDFRSDRPHFKVVIQPSYNHL</sequence>
<keyword evidence="2" id="KW-0805">Transcription regulation</keyword>
<name>A0A2P5FY12_TREOI</name>
<feature type="region of interest" description="Disordered" evidence="6">
    <location>
        <begin position="159"/>
        <end position="225"/>
    </location>
</feature>
<keyword evidence="5" id="KW-0539">Nucleus</keyword>
<evidence type="ECO:0000313" key="9">
    <source>
        <dbReference type="Proteomes" id="UP000237000"/>
    </source>
</evidence>
<evidence type="ECO:0000256" key="1">
    <source>
        <dbReference type="ARBA" id="ARBA00004123"/>
    </source>
</evidence>
<feature type="domain" description="TF-B3" evidence="7">
    <location>
        <begin position="20"/>
        <end position="113"/>
    </location>
</feature>
<dbReference type="Gene3D" id="2.40.330.10">
    <property type="entry name" value="DNA-binding pseudobarrel domain"/>
    <property type="match status" value="1"/>
</dbReference>
<feature type="non-terminal residue" evidence="8">
    <location>
        <position position="277"/>
    </location>
</feature>
<keyword evidence="3" id="KW-0238">DNA-binding</keyword>
<gene>
    <name evidence="8" type="ORF">TorRG33x02_016690</name>
</gene>
<dbReference type="AlphaFoldDB" id="A0A2P5FY12"/>
<dbReference type="Proteomes" id="UP000237000">
    <property type="component" value="Unassembled WGS sequence"/>
</dbReference>
<dbReference type="SUPFAM" id="SSF101936">
    <property type="entry name" value="DNA-binding pseudobarrel domain"/>
    <property type="match status" value="1"/>
</dbReference>
<dbReference type="PANTHER" id="PTHR31920">
    <property type="entry name" value="B3 DOMAIN-CONTAINING"/>
    <property type="match status" value="1"/>
</dbReference>
<protein>
    <submittedName>
        <fullName evidence="8">B3 DNA binding domain containing protein</fullName>
    </submittedName>
</protein>
<evidence type="ECO:0000256" key="6">
    <source>
        <dbReference type="SAM" id="MobiDB-lite"/>
    </source>
</evidence>
<dbReference type="InterPro" id="IPR015300">
    <property type="entry name" value="DNA-bd_pseudobarrel_sf"/>
</dbReference>
<reference evidence="9" key="1">
    <citation type="submission" date="2016-06" db="EMBL/GenBank/DDBJ databases">
        <title>Parallel loss of symbiosis genes in relatives of nitrogen-fixing non-legume Parasponia.</title>
        <authorList>
            <person name="Van Velzen R."/>
            <person name="Holmer R."/>
            <person name="Bu F."/>
            <person name="Rutten L."/>
            <person name="Van Zeijl A."/>
            <person name="Liu W."/>
            <person name="Santuari L."/>
            <person name="Cao Q."/>
            <person name="Sharma T."/>
            <person name="Shen D."/>
            <person name="Roswanjaya Y."/>
            <person name="Wardhani T."/>
            <person name="Kalhor M.S."/>
            <person name="Jansen J."/>
            <person name="Van den Hoogen J."/>
            <person name="Gungor B."/>
            <person name="Hartog M."/>
            <person name="Hontelez J."/>
            <person name="Verver J."/>
            <person name="Yang W.-C."/>
            <person name="Schijlen E."/>
            <person name="Repin R."/>
            <person name="Schilthuizen M."/>
            <person name="Schranz E."/>
            <person name="Heidstra R."/>
            <person name="Miyata K."/>
            <person name="Fedorova E."/>
            <person name="Kohlen W."/>
            <person name="Bisseling T."/>
            <person name="Smit S."/>
            <person name="Geurts R."/>
        </authorList>
    </citation>
    <scope>NUCLEOTIDE SEQUENCE [LARGE SCALE GENOMIC DNA]</scope>
    <source>
        <strain evidence="9">cv. RG33-2</strain>
    </source>
</reference>
<evidence type="ECO:0000256" key="2">
    <source>
        <dbReference type="ARBA" id="ARBA00023015"/>
    </source>
</evidence>
<dbReference type="SMART" id="SM01019">
    <property type="entry name" value="B3"/>
    <property type="match status" value="1"/>
</dbReference>